<evidence type="ECO:0000313" key="8">
    <source>
        <dbReference type="EMBL" id="MBE9076164.1"/>
    </source>
</evidence>
<dbReference type="Proteomes" id="UP000636505">
    <property type="component" value="Unassembled WGS sequence"/>
</dbReference>
<proteinExistence type="inferred from homology"/>
<keyword evidence="4 7" id="KW-0808">Transferase</keyword>
<keyword evidence="6 7" id="KW-0414">Isoprene biosynthesis</keyword>
<dbReference type="HAMAP" id="MF_00108">
    <property type="entry name" value="IspD"/>
    <property type="match status" value="1"/>
</dbReference>
<dbReference type="GO" id="GO:0019288">
    <property type="term" value="P:isopentenyl diphosphate biosynthetic process, methylerythritol 4-phosphate pathway"/>
    <property type="evidence" value="ECO:0007669"/>
    <property type="project" value="UniProtKB-UniRule"/>
</dbReference>
<organism evidence="8 9">
    <name type="scientific">Vasconcelosia minhoensis LEGE 07310</name>
    <dbReference type="NCBI Taxonomy" id="915328"/>
    <lineage>
        <taxon>Bacteria</taxon>
        <taxon>Bacillati</taxon>
        <taxon>Cyanobacteriota</taxon>
        <taxon>Cyanophyceae</taxon>
        <taxon>Nodosilineales</taxon>
        <taxon>Cymatolegaceae</taxon>
        <taxon>Vasconcelosia</taxon>
        <taxon>Vasconcelosia minhoensis</taxon>
    </lineage>
</organism>
<feature type="site" description="Positions MEP for the nucleophilic attack" evidence="7">
    <location>
        <position position="213"/>
    </location>
</feature>
<dbReference type="InterPro" id="IPR018294">
    <property type="entry name" value="ISPD_synthase_CS"/>
</dbReference>
<dbReference type="InterPro" id="IPR029044">
    <property type="entry name" value="Nucleotide-diphossugar_trans"/>
</dbReference>
<evidence type="ECO:0000256" key="3">
    <source>
        <dbReference type="ARBA" id="ARBA00009789"/>
    </source>
</evidence>
<comment type="catalytic activity">
    <reaction evidence="1 7">
        <text>2-C-methyl-D-erythritol 4-phosphate + CTP + H(+) = 4-CDP-2-C-methyl-D-erythritol + diphosphate</text>
        <dbReference type="Rhea" id="RHEA:13429"/>
        <dbReference type="ChEBI" id="CHEBI:15378"/>
        <dbReference type="ChEBI" id="CHEBI:33019"/>
        <dbReference type="ChEBI" id="CHEBI:37563"/>
        <dbReference type="ChEBI" id="CHEBI:57823"/>
        <dbReference type="ChEBI" id="CHEBI:58262"/>
        <dbReference type="EC" id="2.7.7.60"/>
    </reaction>
</comment>
<keyword evidence="9" id="KW-1185">Reference proteome</keyword>
<dbReference type="InterPro" id="IPR050088">
    <property type="entry name" value="IspD/TarI_cytidylyltransf_bact"/>
</dbReference>
<comment type="similarity">
    <text evidence="3 7">Belongs to the IspD/TarI cytidylyltransferase family. IspD subfamily.</text>
</comment>
<evidence type="ECO:0000313" key="9">
    <source>
        <dbReference type="Proteomes" id="UP000636505"/>
    </source>
</evidence>
<dbReference type="SUPFAM" id="SSF53448">
    <property type="entry name" value="Nucleotide-diphospho-sugar transferases"/>
    <property type="match status" value="1"/>
</dbReference>
<feature type="site" description="Transition state stabilizer" evidence="7">
    <location>
        <position position="13"/>
    </location>
</feature>
<dbReference type="NCBIfam" id="TIGR00453">
    <property type="entry name" value="ispD"/>
    <property type="match status" value="1"/>
</dbReference>
<feature type="site" description="Positions MEP for the nucleophilic attack" evidence="7">
    <location>
        <position position="157"/>
    </location>
</feature>
<evidence type="ECO:0000256" key="5">
    <source>
        <dbReference type="ARBA" id="ARBA00022695"/>
    </source>
</evidence>
<gene>
    <name evidence="7" type="primary">ispD</name>
    <name evidence="8" type="ORF">IQ241_02450</name>
</gene>
<dbReference type="Gene3D" id="3.90.550.10">
    <property type="entry name" value="Spore Coat Polysaccharide Biosynthesis Protein SpsA, Chain A"/>
    <property type="match status" value="1"/>
</dbReference>
<dbReference type="FunFam" id="3.90.550.10:FF:000003">
    <property type="entry name" value="2-C-methyl-D-erythritol 4-phosphate cytidylyltransferase"/>
    <property type="match status" value="1"/>
</dbReference>
<dbReference type="InterPro" id="IPR001228">
    <property type="entry name" value="IspD"/>
</dbReference>
<evidence type="ECO:0000256" key="4">
    <source>
        <dbReference type="ARBA" id="ARBA00022679"/>
    </source>
</evidence>
<comment type="function">
    <text evidence="7">Catalyzes the formation of 4-diphosphocytidyl-2-C-methyl-D-erythritol from CTP and 2-C-methyl-D-erythritol 4-phosphate (MEP).</text>
</comment>
<dbReference type="EC" id="2.7.7.60" evidence="7"/>
<dbReference type="RefSeq" id="WP_193904814.1">
    <property type="nucleotide sequence ID" value="NZ_JADEXG010000003.1"/>
</dbReference>
<sequence length="235" mass="25637">MYLLIPAAGIGRRLSAAWQQAPRNKLLLPLRNRPLLAWTLLAAEAAQSIRWIGIICQPTDQPDFAAIADTLSLSTPVHFITGGDTRQASVYNGLQALPAEAAQVLIHDGARCLSTPDLFDRCAAAFQSCKGFIAAVPVKDTIKQVNANRQIEHTPDRSRLWAAQTPQGFDVSLLKDCHRRGHDQGWAVTDDAALFEKCGLPVNIVEGEETNLKVTTPADLSIAELILKQRLRGTD</sequence>
<comment type="caution">
    <text evidence="8">The sequence shown here is derived from an EMBL/GenBank/DDBJ whole genome shotgun (WGS) entry which is preliminary data.</text>
</comment>
<comment type="pathway">
    <text evidence="2 7">Isoprenoid biosynthesis; isopentenyl diphosphate biosynthesis via DXP pathway; isopentenyl diphosphate from 1-deoxy-D-xylulose 5-phosphate: step 2/6.</text>
</comment>
<dbReference type="PROSITE" id="PS01295">
    <property type="entry name" value="ISPD"/>
    <property type="match status" value="1"/>
</dbReference>
<dbReference type="InterPro" id="IPR034683">
    <property type="entry name" value="IspD/TarI"/>
</dbReference>
<keyword evidence="5 7" id="KW-0548">Nucleotidyltransferase</keyword>
<evidence type="ECO:0000256" key="6">
    <source>
        <dbReference type="ARBA" id="ARBA00023229"/>
    </source>
</evidence>
<name>A0A8J7AK49_9CYAN</name>
<dbReference type="PANTHER" id="PTHR32125:SF4">
    <property type="entry name" value="2-C-METHYL-D-ERYTHRITOL 4-PHOSPHATE CYTIDYLYLTRANSFERASE, CHLOROPLASTIC"/>
    <property type="match status" value="1"/>
</dbReference>
<protein>
    <recommendedName>
        <fullName evidence="7">2-C-methyl-D-erythritol 4-phosphate cytidylyltransferase</fullName>
        <ecNumber evidence="7">2.7.7.60</ecNumber>
    </recommendedName>
    <alternativeName>
        <fullName evidence="7">4-diphosphocytidyl-2C-methyl-D-erythritol synthase</fullName>
    </alternativeName>
    <alternativeName>
        <fullName evidence="7">MEP cytidylyltransferase</fullName>
        <shortName evidence="7">MCT</shortName>
    </alternativeName>
</protein>
<dbReference type="Pfam" id="PF01128">
    <property type="entry name" value="IspD"/>
    <property type="match status" value="1"/>
</dbReference>
<dbReference type="EMBL" id="JADEXG010000003">
    <property type="protein sequence ID" value="MBE9076164.1"/>
    <property type="molecule type" value="Genomic_DNA"/>
</dbReference>
<accession>A0A8J7AK49</accession>
<evidence type="ECO:0000256" key="1">
    <source>
        <dbReference type="ARBA" id="ARBA00001282"/>
    </source>
</evidence>
<evidence type="ECO:0000256" key="2">
    <source>
        <dbReference type="ARBA" id="ARBA00004787"/>
    </source>
</evidence>
<dbReference type="PANTHER" id="PTHR32125">
    <property type="entry name" value="2-C-METHYL-D-ERYTHRITOL 4-PHOSPHATE CYTIDYLYLTRANSFERASE, CHLOROPLASTIC"/>
    <property type="match status" value="1"/>
</dbReference>
<dbReference type="GO" id="GO:0050518">
    <property type="term" value="F:2-C-methyl-D-erythritol 4-phosphate cytidylyltransferase activity"/>
    <property type="evidence" value="ECO:0007669"/>
    <property type="project" value="UniProtKB-UniRule"/>
</dbReference>
<reference evidence="8" key="1">
    <citation type="submission" date="2020-10" db="EMBL/GenBank/DDBJ databases">
        <authorList>
            <person name="Castelo-Branco R."/>
            <person name="Eusebio N."/>
            <person name="Adriana R."/>
            <person name="Vieira A."/>
            <person name="Brugerolle De Fraissinette N."/>
            <person name="Rezende De Castro R."/>
            <person name="Schneider M.P."/>
            <person name="Vasconcelos V."/>
            <person name="Leao P.N."/>
        </authorList>
    </citation>
    <scope>NUCLEOTIDE SEQUENCE</scope>
    <source>
        <strain evidence="8">LEGE 07310</strain>
    </source>
</reference>
<evidence type="ECO:0000256" key="7">
    <source>
        <dbReference type="HAMAP-Rule" id="MF_00108"/>
    </source>
</evidence>
<feature type="site" description="Transition state stabilizer" evidence="7">
    <location>
        <position position="25"/>
    </location>
</feature>
<dbReference type="UniPathway" id="UPA00056">
    <property type="reaction ID" value="UER00093"/>
</dbReference>
<dbReference type="CDD" id="cd02516">
    <property type="entry name" value="CDP-ME_synthetase"/>
    <property type="match status" value="1"/>
</dbReference>
<dbReference type="AlphaFoldDB" id="A0A8J7AK49"/>